<feature type="region of interest" description="Disordered" evidence="1">
    <location>
        <begin position="386"/>
        <end position="429"/>
    </location>
</feature>
<keyword evidence="2" id="KW-0540">Nuclease</keyword>
<dbReference type="STRING" id="52586.A0A0B1P6C9"/>
<evidence type="ECO:0000313" key="3">
    <source>
        <dbReference type="Proteomes" id="UP000030854"/>
    </source>
</evidence>
<dbReference type="EMBL" id="JNVN01002026">
    <property type="protein sequence ID" value="KHJ32511.1"/>
    <property type="molecule type" value="Genomic_DNA"/>
</dbReference>
<dbReference type="Proteomes" id="UP000030854">
    <property type="component" value="Unassembled WGS sequence"/>
</dbReference>
<protein>
    <submittedName>
        <fullName evidence="2">Putative exosome complex exonuclease rrp6</fullName>
    </submittedName>
</protein>
<organism evidence="2 3">
    <name type="scientific">Uncinula necator</name>
    <name type="common">Grape powdery mildew</name>
    <dbReference type="NCBI Taxonomy" id="52586"/>
    <lineage>
        <taxon>Eukaryota</taxon>
        <taxon>Fungi</taxon>
        <taxon>Dikarya</taxon>
        <taxon>Ascomycota</taxon>
        <taxon>Pezizomycotina</taxon>
        <taxon>Leotiomycetes</taxon>
        <taxon>Erysiphales</taxon>
        <taxon>Erysiphaceae</taxon>
        <taxon>Erysiphe</taxon>
    </lineage>
</organism>
<proteinExistence type="predicted"/>
<dbReference type="HOGENOM" id="CLU_639673_0_0_1"/>
<feature type="compositionally biased region" description="Basic and acidic residues" evidence="1">
    <location>
        <begin position="386"/>
        <end position="400"/>
    </location>
</feature>
<evidence type="ECO:0000313" key="2">
    <source>
        <dbReference type="EMBL" id="KHJ32511.1"/>
    </source>
</evidence>
<comment type="caution">
    <text evidence="2">The sequence shown here is derived from an EMBL/GenBank/DDBJ whole genome shotgun (WGS) entry which is preliminary data.</text>
</comment>
<keyword evidence="2" id="KW-0378">Hydrolase</keyword>
<dbReference type="GO" id="GO:0004527">
    <property type="term" value="F:exonuclease activity"/>
    <property type="evidence" value="ECO:0007669"/>
    <property type="project" value="UniProtKB-KW"/>
</dbReference>
<name>A0A0B1P6C9_UNCNE</name>
<keyword evidence="3" id="KW-1185">Reference proteome</keyword>
<reference evidence="2 3" key="1">
    <citation type="journal article" date="2014" name="BMC Genomics">
        <title>Adaptive genomic structural variation in the grape powdery mildew pathogen, Erysiphe necator.</title>
        <authorList>
            <person name="Jones L."/>
            <person name="Riaz S."/>
            <person name="Morales-Cruz A."/>
            <person name="Amrine K.C."/>
            <person name="McGuire B."/>
            <person name="Gubler W.D."/>
            <person name="Walker M.A."/>
            <person name="Cantu D."/>
        </authorList>
    </citation>
    <scope>NUCLEOTIDE SEQUENCE [LARGE SCALE GENOMIC DNA]</scope>
    <source>
        <strain evidence="3">c</strain>
    </source>
</reference>
<evidence type="ECO:0000256" key="1">
    <source>
        <dbReference type="SAM" id="MobiDB-lite"/>
    </source>
</evidence>
<gene>
    <name evidence="2" type="ORF">EV44_g2301</name>
</gene>
<dbReference type="AlphaFoldDB" id="A0A0B1P6C9"/>
<accession>A0A0B1P6C9</accession>
<sequence length="429" mass="50257">MECNFQVAYFLPHTILNRITHNYSSNLIEYLMEDNRKLINRRSSLIKSKLKEAPLLLGYENYHTWALAMANIWQDMEIYDVVVMGERPKKGASMEEIETYKSLCREAINIFYDDPCVVQDEILHKLSKELQFTDPYMIWRYLEVKYKNEKCINSFNALVFQISSIMMGLSSFYDSSSSQDISTLVEKFENEWLLLQKIAEDHKTNSFCQRNLTQYLHDDSAKCQVLIGFLGDHCKNIFNDEVINDHFSFAHVKGRLLKMESEIKLSHEASQNPSRNCKLDTCNTESNFGISHLQKSEHRSSHESQQFSINHKVEKNDVDINPEKISLMKEHFSHRMPERLESINEASPKITAEPITIDETPQKLQVKDDEEHFDYSKAPSLLHGTKREGNWEQSTRKKPFDPYFKNMDVRNNVRRPPISRAGKSHTFRH</sequence>
<keyword evidence="2" id="KW-0269">Exonuclease</keyword>